<dbReference type="RefSeq" id="XP_003889285.1">
    <property type="nucleotide sequence ID" value="XM_003889236.1"/>
</dbReference>
<dbReference type="GO" id="GO:0005634">
    <property type="term" value="C:nucleus"/>
    <property type="evidence" value="ECO:0007669"/>
    <property type="project" value="UniProtKB-SubCell"/>
</dbReference>
<feature type="domain" description="Restriction of telomere capping protein 4 C-terminal" evidence="9">
    <location>
        <begin position="275"/>
        <end position="367"/>
    </location>
</feature>
<evidence type="ECO:0000256" key="5">
    <source>
        <dbReference type="ARBA" id="ARBA00015162"/>
    </source>
</evidence>
<evidence type="ECO:0000313" key="10">
    <source>
        <dbReference type="EMBL" id="EHS64036.1"/>
    </source>
</evidence>
<keyword evidence="7" id="KW-0539">Nucleus</keyword>
<sequence length="380" mass="42570">MLTDPKLLLHLSFKFGERKRKKNKDVANKKRCKPKDQKSDEKPNDRGGKSMGTSKAVRSKTNAHSKPSSTAHQKIESQPPSEVLRTPMKTGPPDADATRLSSPSPQTQGPLIDVLDLFRLHTKQMEERGLAIPLDPALEHLTAENLFSEPAIEDGDHLPKINPELLCCFCDELLPASPSARFLKLSSYLQGVSEVKRQVSATNRLALHLPSIHLGSSPGLQITAVCIRQIPVQSQWVKIVAGRLKLSFQSSQGSNGKCSRVRSHRQRLTNVCDRQIPSDFLRDALEAWETHGGRKVQSVSHEYSSFQIEQPGYYGVQGYKIILKELRSMFMRSAIQLAHPLDNDFLLRKVLIPEVAMCLIAEDYNLPVLDPRVRLHLEDS</sequence>
<accession>H6QT82</accession>
<comment type="similarity">
    <text evidence="4">Belongs to the RTC4 family.</text>
</comment>
<comment type="function">
    <text evidence="1">May be involved in a process influencing telomere capping.</text>
</comment>
<dbReference type="VEuPathDB" id="FungiDB:PGTG_22000"/>
<dbReference type="PANTHER" id="PTHR41391">
    <property type="entry name" value="RESTRICTION OF TELOMERE CAPPING PROTEIN 4"/>
    <property type="match status" value="1"/>
</dbReference>
<organism evidence="10 11">
    <name type="scientific">Puccinia graminis f. sp. tritici (strain CRL 75-36-700-3 / race SCCL)</name>
    <name type="common">Black stem rust fungus</name>
    <dbReference type="NCBI Taxonomy" id="418459"/>
    <lineage>
        <taxon>Eukaryota</taxon>
        <taxon>Fungi</taxon>
        <taxon>Dikarya</taxon>
        <taxon>Basidiomycota</taxon>
        <taxon>Pucciniomycotina</taxon>
        <taxon>Pucciniomycetes</taxon>
        <taxon>Pucciniales</taxon>
        <taxon>Pucciniaceae</taxon>
        <taxon>Puccinia</taxon>
    </lineage>
</organism>
<protein>
    <recommendedName>
        <fullName evidence="5">Restriction of telomere capping protein 4</fullName>
    </recommendedName>
</protein>
<evidence type="ECO:0000256" key="6">
    <source>
        <dbReference type="ARBA" id="ARBA00022490"/>
    </source>
</evidence>
<dbReference type="InterPro" id="IPR028094">
    <property type="entry name" value="RTC4_C"/>
</dbReference>
<evidence type="ECO:0000256" key="4">
    <source>
        <dbReference type="ARBA" id="ARBA00009461"/>
    </source>
</evidence>
<dbReference type="AlphaFoldDB" id="H6QT82"/>
<evidence type="ECO:0000256" key="7">
    <source>
        <dbReference type="ARBA" id="ARBA00023242"/>
    </source>
</evidence>
<dbReference type="GO" id="GO:0005737">
    <property type="term" value="C:cytoplasm"/>
    <property type="evidence" value="ECO:0007669"/>
    <property type="project" value="UniProtKB-SubCell"/>
</dbReference>
<comment type="subcellular location">
    <subcellularLocation>
        <location evidence="3">Cytoplasm</location>
    </subcellularLocation>
    <subcellularLocation>
        <location evidence="2">Nucleus</location>
    </subcellularLocation>
</comment>
<name>H6QT82_PUCGT</name>
<evidence type="ECO:0000256" key="8">
    <source>
        <dbReference type="SAM" id="MobiDB-lite"/>
    </source>
</evidence>
<proteinExistence type="inferred from homology"/>
<keyword evidence="6" id="KW-0963">Cytoplasm</keyword>
<dbReference type="HOGENOM" id="CLU_842339_0_0_1"/>
<keyword evidence="11" id="KW-1185">Reference proteome</keyword>
<evidence type="ECO:0000256" key="2">
    <source>
        <dbReference type="ARBA" id="ARBA00004123"/>
    </source>
</evidence>
<dbReference type="EMBL" id="DS178308">
    <property type="protein sequence ID" value="EHS64036.1"/>
    <property type="molecule type" value="Genomic_DNA"/>
</dbReference>
<dbReference type="GeneID" id="13541648"/>
<feature type="compositionally biased region" description="Polar residues" evidence="8">
    <location>
        <begin position="64"/>
        <end position="80"/>
    </location>
</feature>
<reference evidence="11" key="1">
    <citation type="journal article" date="2011" name="Proc. Natl. Acad. Sci. U.S.A.">
        <title>Obligate biotrophy features unraveled by the genomic analysis of rust fungi.</title>
        <authorList>
            <person name="Duplessis S."/>
            <person name="Cuomo C.A."/>
            <person name="Lin Y.-C."/>
            <person name="Aerts A."/>
            <person name="Tisserant E."/>
            <person name="Veneault-Fourrey C."/>
            <person name="Joly D.L."/>
            <person name="Hacquard S."/>
            <person name="Amselem J."/>
            <person name="Cantarel B.L."/>
            <person name="Chiu R."/>
            <person name="Coutinho P.M."/>
            <person name="Feau N."/>
            <person name="Field M."/>
            <person name="Frey P."/>
            <person name="Gelhaye E."/>
            <person name="Goldberg J."/>
            <person name="Grabherr M.G."/>
            <person name="Kodira C.D."/>
            <person name="Kohler A."/>
            <person name="Kuees U."/>
            <person name="Lindquist E.A."/>
            <person name="Lucas S.M."/>
            <person name="Mago R."/>
            <person name="Mauceli E."/>
            <person name="Morin E."/>
            <person name="Murat C."/>
            <person name="Pangilinan J.L."/>
            <person name="Park R."/>
            <person name="Pearson M."/>
            <person name="Quesneville H."/>
            <person name="Rouhier N."/>
            <person name="Sakthikumar S."/>
            <person name="Salamov A.A."/>
            <person name="Schmutz J."/>
            <person name="Selles B."/>
            <person name="Shapiro H."/>
            <person name="Tanguay P."/>
            <person name="Tuskan G.A."/>
            <person name="Henrissat B."/>
            <person name="Van de Peer Y."/>
            <person name="Rouze P."/>
            <person name="Ellis J.G."/>
            <person name="Dodds P.N."/>
            <person name="Schein J.E."/>
            <person name="Zhong S."/>
            <person name="Hamelin R.C."/>
            <person name="Grigoriev I.V."/>
            <person name="Szabo L.J."/>
            <person name="Martin F."/>
        </authorList>
    </citation>
    <scope>NUCLEOTIDE SEQUENCE [LARGE SCALE GENOMIC DNA]</scope>
    <source>
        <strain evidence="11">CRL 75-36-700-3 / race SCCL</strain>
    </source>
</reference>
<dbReference type="Proteomes" id="UP000008783">
    <property type="component" value="Unassembled WGS sequence"/>
</dbReference>
<evidence type="ECO:0000259" key="9">
    <source>
        <dbReference type="Pfam" id="PF14474"/>
    </source>
</evidence>
<gene>
    <name evidence="10" type="ORF">PGTG_22000</name>
</gene>
<dbReference type="PANTHER" id="PTHR41391:SF1">
    <property type="entry name" value="RESTRICTION OF TELOMERE CAPPING PROTEIN 4"/>
    <property type="match status" value="1"/>
</dbReference>
<feature type="compositionally biased region" description="Polar residues" evidence="8">
    <location>
        <begin position="99"/>
        <end position="108"/>
    </location>
</feature>
<evidence type="ECO:0000256" key="1">
    <source>
        <dbReference type="ARBA" id="ARBA00002738"/>
    </source>
</evidence>
<feature type="region of interest" description="Disordered" evidence="8">
    <location>
        <begin position="1"/>
        <end position="108"/>
    </location>
</feature>
<dbReference type="Pfam" id="PF14474">
    <property type="entry name" value="RTC4"/>
    <property type="match status" value="1"/>
</dbReference>
<dbReference type="KEGG" id="pgr:PGTG_22000"/>
<dbReference type="OrthoDB" id="2506625at2759"/>
<dbReference type="InParanoid" id="H6QT82"/>
<feature type="compositionally biased region" description="Basic and acidic residues" evidence="8">
    <location>
        <begin position="24"/>
        <end position="48"/>
    </location>
</feature>
<evidence type="ECO:0000256" key="3">
    <source>
        <dbReference type="ARBA" id="ARBA00004496"/>
    </source>
</evidence>
<dbReference type="InterPro" id="IPR039024">
    <property type="entry name" value="RTC4"/>
</dbReference>
<evidence type="ECO:0000313" key="11">
    <source>
        <dbReference type="Proteomes" id="UP000008783"/>
    </source>
</evidence>